<evidence type="ECO:0000256" key="1">
    <source>
        <dbReference type="SAM" id="MobiDB-lite"/>
    </source>
</evidence>
<reference evidence="6" key="1">
    <citation type="submission" date="2025-08" db="UniProtKB">
        <authorList>
            <consortium name="RefSeq"/>
        </authorList>
    </citation>
    <scope>IDENTIFICATION</scope>
    <source>
        <tissue evidence="6">Gonads</tissue>
    </source>
</reference>
<dbReference type="GO" id="GO:0005581">
    <property type="term" value="C:collagen trimer"/>
    <property type="evidence" value="ECO:0007669"/>
    <property type="project" value="UniProtKB-KW"/>
</dbReference>
<dbReference type="Proteomes" id="UP000085678">
    <property type="component" value="Unplaced"/>
</dbReference>
<dbReference type="KEGG" id="lak:106180334"/>
<keyword evidence="2" id="KW-1133">Transmembrane helix</keyword>
<dbReference type="PROSITE" id="PS50234">
    <property type="entry name" value="VWFA"/>
    <property type="match status" value="1"/>
</dbReference>
<dbReference type="Pfam" id="PF00092">
    <property type="entry name" value="VWA"/>
    <property type="match status" value="1"/>
</dbReference>
<feature type="signal peptide" evidence="3">
    <location>
        <begin position="1"/>
        <end position="19"/>
    </location>
</feature>
<dbReference type="PANTHER" id="PTHR24020:SF20">
    <property type="entry name" value="PH DOMAIN-CONTAINING PROTEIN"/>
    <property type="match status" value="1"/>
</dbReference>
<protein>
    <submittedName>
        <fullName evidence="6">Collagen alpha-1(XII) chain</fullName>
    </submittedName>
</protein>
<dbReference type="RefSeq" id="XP_013419748.1">
    <property type="nucleotide sequence ID" value="XM_013564294.1"/>
</dbReference>
<feature type="compositionally biased region" description="Polar residues" evidence="1">
    <location>
        <begin position="263"/>
        <end position="272"/>
    </location>
</feature>
<organism evidence="5 6">
    <name type="scientific">Lingula anatina</name>
    <name type="common">Brachiopod</name>
    <name type="synonym">Lingula unguis</name>
    <dbReference type="NCBI Taxonomy" id="7574"/>
    <lineage>
        <taxon>Eukaryota</taxon>
        <taxon>Metazoa</taxon>
        <taxon>Spiralia</taxon>
        <taxon>Lophotrochozoa</taxon>
        <taxon>Brachiopoda</taxon>
        <taxon>Linguliformea</taxon>
        <taxon>Lingulata</taxon>
        <taxon>Lingulida</taxon>
        <taxon>Linguloidea</taxon>
        <taxon>Lingulidae</taxon>
        <taxon>Lingula</taxon>
    </lineage>
</organism>
<dbReference type="InParanoid" id="A0A1S3KAS9"/>
<feature type="domain" description="VWFA" evidence="4">
    <location>
        <begin position="24"/>
        <end position="209"/>
    </location>
</feature>
<dbReference type="PANTHER" id="PTHR24020">
    <property type="entry name" value="COLLAGEN ALPHA"/>
    <property type="match status" value="1"/>
</dbReference>
<dbReference type="STRING" id="7574.A0A1S3KAS9"/>
<name>A0A1S3KAS9_LINAN</name>
<evidence type="ECO:0000256" key="2">
    <source>
        <dbReference type="SAM" id="Phobius"/>
    </source>
</evidence>
<keyword evidence="2" id="KW-0812">Transmembrane</keyword>
<dbReference type="CDD" id="cd01450">
    <property type="entry name" value="vWFA_subfamily_ECM"/>
    <property type="match status" value="1"/>
</dbReference>
<dbReference type="InterPro" id="IPR050525">
    <property type="entry name" value="ECM_Assembly_Org"/>
</dbReference>
<evidence type="ECO:0000259" key="4">
    <source>
        <dbReference type="PROSITE" id="PS50234"/>
    </source>
</evidence>
<evidence type="ECO:0000256" key="3">
    <source>
        <dbReference type="SAM" id="SignalP"/>
    </source>
</evidence>
<dbReference type="SUPFAM" id="SSF53300">
    <property type="entry name" value="vWA-like"/>
    <property type="match status" value="1"/>
</dbReference>
<evidence type="ECO:0000313" key="6">
    <source>
        <dbReference type="RefSeq" id="XP_013419748.1"/>
    </source>
</evidence>
<dbReference type="GeneID" id="106180334"/>
<feature type="compositionally biased region" description="Polar residues" evidence="1">
    <location>
        <begin position="241"/>
        <end position="254"/>
    </location>
</feature>
<keyword evidence="3" id="KW-0732">Signal</keyword>
<keyword evidence="5" id="KW-1185">Reference proteome</keyword>
<dbReference type="Gene3D" id="3.40.50.410">
    <property type="entry name" value="von Willebrand factor, type A domain"/>
    <property type="match status" value="1"/>
</dbReference>
<feature type="transmembrane region" description="Helical" evidence="2">
    <location>
        <begin position="277"/>
        <end position="300"/>
    </location>
</feature>
<keyword evidence="6" id="KW-0176">Collagen</keyword>
<dbReference type="AlphaFoldDB" id="A0A1S3KAS9"/>
<feature type="compositionally biased region" description="Low complexity" evidence="1">
    <location>
        <begin position="224"/>
        <end position="240"/>
    </location>
</feature>
<gene>
    <name evidence="6" type="primary">LOC106180334</name>
</gene>
<dbReference type="SMART" id="SM00327">
    <property type="entry name" value="VWA"/>
    <property type="match status" value="1"/>
</dbReference>
<dbReference type="InterPro" id="IPR036465">
    <property type="entry name" value="vWFA_dom_sf"/>
</dbReference>
<feature type="region of interest" description="Disordered" evidence="1">
    <location>
        <begin position="218"/>
        <end position="272"/>
    </location>
</feature>
<evidence type="ECO:0000313" key="5">
    <source>
        <dbReference type="Proteomes" id="UP000085678"/>
    </source>
</evidence>
<feature type="chain" id="PRO_5010295498" evidence="3">
    <location>
        <begin position="20"/>
        <end position="322"/>
    </location>
</feature>
<sequence>MDMGTLRMLFLLCILQSFATNMVDIVFLVDISGSMGKNGSKTVIKFMMKMVNTSFNNISQDGVRVGIILFSDSEKDELFLESGISKGNVLHFTKNFHTHCCGTETNTHLGFKRVREYFNHSHPHGGRECVPKIAVVIMAGVSANPSETRKEVIKTRDQSIEIFVLGIGNSTNKTELEFMASDPDDSHLYTVDSFQKLKNIDSRSIGEHIIETGVNAPPLCPKRSSSISPISASASSVPESTEGTNREGTSTKGTNTDRRSAEGANTKTSSAEGHTGVIFGGVLGACGCVGLLVTGVLVAIRVYNSKKKRITPYGQTEPEVSQ</sequence>
<proteinExistence type="predicted"/>
<accession>A0A1S3KAS9</accession>
<dbReference type="InterPro" id="IPR002035">
    <property type="entry name" value="VWF_A"/>
</dbReference>
<dbReference type="OrthoDB" id="6132182at2759"/>
<keyword evidence="2" id="KW-0472">Membrane</keyword>